<gene>
    <name evidence="5" type="ORF">A1O1_02281</name>
</gene>
<dbReference type="GeneID" id="19157181"/>
<keyword evidence="2" id="KW-0012">Acyltransferase</keyword>
<dbReference type="RefSeq" id="XP_007721382.1">
    <property type="nucleotide sequence ID" value="XM_007723192.1"/>
</dbReference>
<sequence length="316" mass="35153">MSQSNQPTDLRSPAKDRSERGQSSQDEDGFIDIQHADANADVDMPESDHNAQTTSPGPLELQRYGNNLEDADDVVESEEDSEDDQDPIANHPLLSMLTGRLGNRRRGSTHKWDSLHPENQVLSVSNVDQCFAVEEEAFPPEQRASREKFQYRLTRCPELSLGLFTQPTKAEAQKMSSPPRRRLMAHIVATRSPAPSVTEASMGIPPNWRARRSSLPDKTDEEAIGHQDIGGTICVHSLAVAPEFQKMGLGTVLMKSYIQRMRDSKIAERIALLAHHDLVPFYRSLGFENMGPSSVTSCGGNWNNLILEFTGDEDDD</sequence>
<dbReference type="Pfam" id="PF13673">
    <property type="entry name" value="Acetyltransf_10"/>
    <property type="match status" value="1"/>
</dbReference>
<evidence type="ECO:0000256" key="3">
    <source>
        <dbReference type="SAM" id="MobiDB-lite"/>
    </source>
</evidence>
<dbReference type="OrthoDB" id="30840at2759"/>
<feature type="domain" description="N-acetyltransferase" evidence="4">
    <location>
        <begin position="173"/>
        <end position="312"/>
    </location>
</feature>
<dbReference type="PROSITE" id="PS51186">
    <property type="entry name" value="GNAT"/>
    <property type="match status" value="1"/>
</dbReference>
<dbReference type="InterPro" id="IPR051635">
    <property type="entry name" value="SNAT-like"/>
</dbReference>
<dbReference type="Proteomes" id="UP000019484">
    <property type="component" value="Unassembled WGS sequence"/>
</dbReference>
<protein>
    <recommendedName>
        <fullName evidence="4">N-acetyltransferase domain-containing protein</fullName>
    </recommendedName>
</protein>
<feature type="compositionally biased region" description="Acidic residues" evidence="3">
    <location>
        <begin position="69"/>
        <end position="86"/>
    </location>
</feature>
<evidence type="ECO:0000313" key="5">
    <source>
        <dbReference type="EMBL" id="EXJ93888.1"/>
    </source>
</evidence>
<dbReference type="InterPro" id="IPR016181">
    <property type="entry name" value="Acyl_CoA_acyltransferase"/>
</dbReference>
<feature type="region of interest" description="Disordered" evidence="3">
    <location>
        <begin position="194"/>
        <end position="213"/>
    </location>
</feature>
<dbReference type="Gene3D" id="3.40.630.30">
    <property type="match status" value="1"/>
</dbReference>
<feature type="region of interest" description="Disordered" evidence="3">
    <location>
        <begin position="1"/>
        <end position="112"/>
    </location>
</feature>
<dbReference type="GO" id="GO:0004059">
    <property type="term" value="F:aralkylamine N-acetyltransferase activity"/>
    <property type="evidence" value="ECO:0007669"/>
    <property type="project" value="TreeGrafter"/>
</dbReference>
<name>W9YMY7_9EURO</name>
<organism evidence="5 6">
    <name type="scientific">Capronia coronata CBS 617.96</name>
    <dbReference type="NCBI Taxonomy" id="1182541"/>
    <lineage>
        <taxon>Eukaryota</taxon>
        <taxon>Fungi</taxon>
        <taxon>Dikarya</taxon>
        <taxon>Ascomycota</taxon>
        <taxon>Pezizomycotina</taxon>
        <taxon>Eurotiomycetes</taxon>
        <taxon>Chaetothyriomycetidae</taxon>
        <taxon>Chaetothyriales</taxon>
        <taxon>Herpotrichiellaceae</taxon>
        <taxon>Capronia</taxon>
    </lineage>
</organism>
<keyword evidence="1" id="KW-0808">Transferase</keyword>
<dbReference type="STRING" id="1182541.W9YMY7"/>
<dbReference type="CDD" id="cd04301">
    <property type="entry name" value="NAT_SF"/>
    <property type="match status" value="1"/>
</dbReference>
<dbReference type="InterPro" id="IPR000182">
    <property type="entry name" value="GNAT_dom"/>
</dbReference>
<dbReference type="GO" id="GO:0005737">
    <property type="term" value="C:cytoplasm"/>
    <property type="evidence" value="ECO:0007669"/>
    <property type="project" value="TreeGrafter"/>
</dbReference>
<dbReference type="SUPFAM" id="SSF55729">
    <property type="entry name" value="Acyl-CoA N-acyltransferases (Nat)"/>
    <property type="match status" value="1"/>
</dbReference>
<evidence type="ECO:0000256" key="1">
    <source>
        <dbReference type="ARBA" id="ARBA00022679"/>
    </source>
</evidence>
<dbReference type="EMBL" id="AMWN01000002">
    <property type="protein sequence ID" value="EXJ93888.1"/>
    <property type="molecule type" value="Genomic_DNA"/>
</dbReference>
<evidence type="ECO:0000256" key="2">
    <source>
        <dbReference type="ARBA" id="ARBA00023315"/>
    </source>
</evidence>
<reference evidence="5 6" key="1">
    <citation type="submission" date="2013-03" db="EMBL/GenBank/DDBJ databases">
        <title>The Genome Sequence of Capronia coronata CBS 617.96.</title>
        <authorList>
            <consortium name="The Broad Institute Genomics Platform"/>
            <person name="Cuomo C."/>
            <person name="de Hoog S."/>
            <person name="Gorbushina A."/>
            <person name="Walker B."/>
            <person name="Young S.K."/>
            <person name="Zeng Q."/>
            <person name="Gargeya S."/>
            <person name="Fitzgerald M."/>
            <person name="Haas B."/>
            <person name="Abouelleil A."/>
            <person name="Allen A.W."/>
            <person name="Alvarado L."/>
            <person name="Arachchi H.M."/>
            <person name="Berlin A.M."/>
            <person name="Chapman S.B."/>
            <person name="Gainer-Dewar J."/>
            <person name="Goldberg J."/>
            <person name="Griggs A."/>
            <person name="Gujja S."/>
            <person name="Hansen M."/>
            <person name="Howarth C."/>
            <person name="Imamovic A."/>
            <person name="Ireland A."/>
            <person name="Larimer J."/>
            <person name="McCowan C."/>
            <person name="Murphy C."/>
            <person name="Pearson M."/>
            <person name="Poon T.W."/>
            <person name="Priest M."/>
            <person name="Roberts A."/>
            <person name="Saif S."/>
            <person name="Shea T."/>
            <person name="Sisk P."/>
            <person name="Sykes S."/>
            <person name="Wortman J."/>
            <person name="Nusbaum C."/>
            <person name="Birren B."/>
        </authorList>
    </citation>
    <scope>NUCLEOTIDE SEQUENCE [LARGE SCALE GENOMIC DNA]</scope>
    <source>
        <strain evidence="5 6">CBS 617.96</strain>
    </source>
</reference>
<dbReference type="eggNOG" id="KOG4144">
    <property type="taxonomic scope" value="Eukaryota"/>
</dbReference>
<evidence type="ECO:0000313" key="6">
    <source>
        <dbReference type="Proteomes" id="UP000019484"/>
    </source>
</evidence>
<dbReference type="PANTHER" id="PTHR10908:SF0">
    <property type="entry name" value="SEROTONIN N-ACETYLTRANSFERASE"/>
    <property type="match status" value="1"/>
</dbReference>
<comment type="caution">
    <text evidence="5">The sequence shown here is derived from an EMBL/GenBank/DDBJ whole genome shotgun (WGS) entry which is preliminary data.</text>
</comment>
<dbReference type="AlphaFoldDB" id="W9YMY7"/>
<dbReference type="PANTHER" id="PTHR10908">
    <property type="entry name" value="SEROTONIN N-ACETYLTRANSFERASE"/>
    <property type="match status" value="1"/>
</dbReference>
<accession>W9YMY7</accession>
<evidence type="ECO:0000259" key="4">
    <source>
        <dbReference type="PROSITE" id="PS51186"/>
    </source>
</evidence>
<keyword evidence="6" id="KW-1185">Reference proteome</keyword>
<dbReference type="HOGENOM" id="CLU_061829_1_0_1"/>
<proteinExistence type="predicted"/>